<comment type="caution">
    <text evidence="1">The sequence shown here is derived from an EMBL/GenBank/DDBJ whole genome shotgun (WGS) entry which is preliminary data.</text>
</comment>
<sequence length="45" mass="5141">MQHCASFRGVTYRVDAPILTHFRSIYTGFAGIRYFGADNLCRNLT</sequence>
<protein>
    <submittedName>
        <fullName evidence="1">Uncharacterized protein</fullName>
    </submittedName>
</protein>
<gene>
    <name evidence="1" type="ORF">HMPREF0576_0271</name>
</gene>
<evidence type="ECO:0000313" key="2">
    <source>
        <dbReference type="Proteomes" id="UP000003343"/>
    </source>
</evidence>
<accession>E6M1C2</accession>
<dbReference type="EMBL" id="AEPZ01000001">
    <property type="protein sequence ID" value="EFU82941.1"/>
    <property type="molecule type" value="Genomic_DNA"/>
</dbReference>
<dbReference type="AlphaFoldDB" id="E6M1C2"/>
<proteinExistence type="predicted"/>
<organism evidence="1 2">
    <name type="scientific">Mobiluncus holmesii ATCC 35242</name>
    <dbReference type="NCBI Taxonomy" id="887899"/>
    <lineage>
        <taxon>Bacteria</taxon>
        <taxon>Bacillati</taxon>
        <taxon>Actinomycetota</taxon>
        <taxon>Actinomycetes</taxon>
        <taxon>Actinomycetales</taxon>
        <taxon>Actinomycetaceae</taxon>
        <taxon>Mobiluncus</taxon>
    </lineage>
</organism>
<reference evidence="1 2" key="1">
    <citation type="submission" date="2010-12" db="EMBL/GenBank/DDBJ databases">
        <authorList>
            <person name="Muzny D."/>
            <person name="Qin X."/>
            <person name="Deng J."/>
            <person name="Jiang H."/>
            <person name="Liu Y."/>
            <person name="Qu J."/>
            <person name="Song X.-Z."/>
            <person name="Zhang L."/>
            <person name="Thornton R."/>
            <person name="Coyle M."/>
            <person name="Francisco L."/>
            <person name="Jackson L."/>
            <person name="Javaid M."/>
            <person name="Korchina V."/>
            <person name="Kovar C."/>
            <person name="Mata R."/>
            <person name="Mathew T."/>
            <person name="Ngo R."/>
            <person name="Nguyen L."/>
            <person name="Nguyen N."/>
            <person name="Okwuonu G."/>
            <person name="Ongeri F."/>
            <person name="Pham C."/>
            <person name="Simmons D."/>
            <person name="Wilczek-Boney K."/>
            <person name="Hale W."/>
            <person name="Jakkamsetti A."/>
            <person name="Pham P."/>
            <person name="Ruth R."/>
            <person name="San Lucas F."/>
            <person name="Warren J."/>
            <person name="Zhang J."/>
            <person name="Zhao Z."/>
            <person name="Zhou C."/>
            <person name="Zhu D."/>
            <person name="Lee S."/>
            <person name="Bess C."/>
            <person name="Blankenburg K."/>
            <person name="Forbes L."/>
            <person name="Fu Q."/>
            <person name="Gubbala S."/>
            <person name="Hirani K."/>
            <person name="Jayaseelan J.C."/>
            <person name="Lara F."/>
            <person name="Munidasa M."/>
            <person name="Palculict T."/>
            <person name="Patil S."/>
            <person name="Pu L.-L."/>
            <person name="Saada N."/>
            <person name="Tang L."/>
            <person name="Weissenberger G."/>
            <person name="Zhu Y."/>
            <person name="Hemphill L."/>
            <person name="Shang Y."/>
            <person name="Youmans B."/>
            <person name="Ayvaz T."/>
            <person name="Ross M."/>
            <person name="Santibanez J."/>
            <person name="Aqrawi P."/>
            <person name="Gross S."/>
            <person name="Joshi V."/>
            <person name="Fowler G."/>
            <person name="Nazareth L."/>
            <person name="Reid J."/>
            <person name="Worley K."/>
            <person name="Petrosino J."/>
            <person name="Highlander S."/>
            <person name="Gibbs R."/>
        </authorList>
    </citation>
    <scope>NUCLEOTIDE SEQUENCE [LARGE SCALE GENOMIC DNA]</scope>
    <source>
        <strain evidence="1 2">ATCC 35242</strain>
    </source>
</reference>
<keyword evidence="2" id="KW-1185">Reference proteome</keyword>
<dbReference type="HOGENOM" id="CLU_3202125_0_0_11"/>
<dbReference type="Proteomes" id="UP000003343">
    <property type="component" value="Unassembled WGS sequence"/>
</dbReference>
<name>E6M1C2_9ACTO</name>
<evidence type="ECO:0000313" key="1">
    <source>
        <dbReference type="EMBL" id="EFU82941.1"/>
    </source>
</evidence>